<feature type="transmembrane region" description="Helical" evidence="8">
    <location>
        <begin position="286"/>
        <end position="305"/>
    </location>
</feature>
<keyword evidence="5 8" id="KW-1133">Transmembrane helix</keyword>
<evidence type="ECO:0000256" key="7">
    <source>
        <dbReference type="ARBA" id="ARBA00023242"/>
    </source>
</evidence>
<dbReference type="PANTHER" id="PTHR13598">
    <property type="entry name" value="AT07567P-RELATED"/>
    <property type="match status" value="1"/>
</dbReference>
<dbReference type="EMBL" id="KQ760478">
    <property type="protein sequence ID" value="OAD60232.1"/>
    <property type="molecule type" value="Genomic_DNA"/>
</dbReference>
<accession>A0A310SFR7</accession>
<evidence type="ECO:0000256" key="1">
    <source>
        <dbReference type="ARBA" id="ARBA00004575"/>
    </source>
</evidence>
<keyword evidence="6 8" id="KW-0472">Membrane</keyword>
<evidence type="ECO:0000256" key="4">
    <source>
        <dbReference type="ARBA" id="ARBA00022729"/>
    </source>
</evidence>
<evidence type="ECO:0000256" key="2">
    <source>
        <dbReference type="ARBA" id="ARBA00005748"/>
    </source>
</evidence>
<evidence type="ECO:0000256" key="5">
    <source>
        <dbReference type="ARBA" id="ARBA00022989"/>
    </source>
</evidence>
<gene>
    <name evidence="9" type="ORF">WN48_06161</name>
</gene>
<dbReference type="Proteomes" id="UP000250275">
    <property type="component" value="Unassembled WGS sequence"/>
</dbReference>
<sequence>MANRIIEPLNVITLLFICNYFYTGFATTRDTVHFLKPGDVVENDKPGLQIFCHSANLKYLIHMWRSLTMHLNINIDNYDLYNGKTPEEVRKKHDDNQRSWSINLFNTKKDNKLKISPFEDVCIGVHVYPLNLPKYTMSMTETRVDISALTLMLLGATIYWSARKLSGNSLFYYLVCIMLGITTSVIILVYFFSKFLLRGKMMYLVVATGWTMSFYLIQMLWENIQLIVIQYREWVTWYILLTSCISFVICYRFGPVTNVRTKKLIEWSLQIGGLITMYHSSYFREASSFCCILIILLYNFPIVIIQKGRRYW</sequence>
<feature type="transmembrane region" description="Helical" evidence="8">
    <location>
        <begin position="172"/>
        <end position="191"/>
    </location>
</feature>
<dbReference type="GO" id="GO:0005637">
    <property type="term" value="C:nuclear inner membrane"/>
    <property type="evidence" value="ECO:0007669"/>
    <property type="project" value="UniProtKB-SubCell"/>
</dbReference>
<comment type="similarity">
    <text evidence="2">Belongs to the NEMP family.</text>
</comment>
<keyword evidence="7" id="KW-0539">Nucleus</keyword>
<keyword evidence="10" id="KW-1185">Reference proteome</keyword>
<proteinExistence type="inferred from homology"/>
<evidence type="ECO:0000256" key="6">
    <source>
        <dbReference type="ARBA" id="ARBA00023136"/>
    </source>
</evidence>
<protein>
    <recommendedName>
        <fullName evidence="11">Transmembrane protein 194A</fullName>
    </recommendedName>
</protein>
<keyword evidence="3 8" id="KW-0812">Transmembrane</keyword>
<evidence type="ECO:0008006" key="11">
    <source>
        <dbReference type="Google" id="ProtNLM"/>
    </source>
</evidence>
<dbReference type="OrthoDB" id="509138at2759"/>
<evidence type="ECO:0000256" key="8">
    <source>
        <dbReference type="SAM" id="Phobius"/>
    </source>
</evidence>
<dbReference type="AlphaFoldDB" id="A0A310SFR7"/>
<keyword evidence="4" id="KW-0732">Signal</keyword>
<dbReference type="InterPro" id="IPR019358">
    <property type="entry name" value="NEMP_fam"/>
</dbReference>
<feature type="transmembrane region" description="Helical" evidence="8">
    <location>
        <begin position="234"/>
        <end position="252"/>
    </location>
</feature>
<name>A0A310SFR7_9HYME</name>
<evidence type="ECO:0000313" key="10">
    <source>
        <dbReference type="Proteomes" id="UP000250275"/>
    </source>
</evidence>
<dbReference type="PANTHER" id="PTHR13598:SF1">
    <property type="entry name" value="AT07567P-RELATED"/>
    <property type="match status" value="1"/>
</dbReference>
<organism evidence="9 10">
    <name type="scientific">Eufriesea mexicana</name>
    <dbReference type="NCBI Taxonomy" id="516756"/>
    <lineage>
        <taxon>Eukaryota</taxon>
        <taxon>Metazoa</taxon>
        <taxon>Ecdysozoa</taxon>
        <taxon>Arthropoda</taxon>
        <taxon>Hexapoda</taxon>
        <taxon>Insecta</taxon>
        <taxon>Pterygota</taxon>
        <taxon>Neoptera</taxon>
        <taxon>Endopterygota</taxon>
        <taxon>Hymenoptera</taxon>
        <taxon>Apocrita</taxon>
        <taxon>Aculeata</taxon>
        <taxon>Apoidea</taxon>
        <taxon>Anthophila</taxon>
        <taxon>Apidae</taxon>
        <taxon>Eufriesea</taxon>
    </lineage>
</organism>
<comment type="subcellular location">
    <subcellularLocation>
        <location evidence="1">Nucleus inner membrane</location>
        <topology evidence="1">Multi-pass membrane protein</topology>
        <orientation evidence="1">Nucleoplasmic side</orientation>
    </subcellularLocation>
</comment>
<reference evidence="9 10" key="1">
    <citation type="submission" date="2015-07" db="EMBL/GenBank/DDBJ databases">
        <title>The genome of Eufriesea mexicana.</title>
        <authorList>
            <person name="Pan H."/>
            <person name="Kapheim K."/>
        </authorList>
    </citation>
    <scope>NUCLEOTIDE SEQUENCE [LARGE SCALE GENOMIC DNA]</scope>
    <source>
        <strain evidence="9">0111107269</strain>
        <tissue evidence="9">Whole body</tissue>
    </source>
</reference>
<dbReference type="Pfam" id="PF10225">
    <property type="entry name" value="NEMP"/>
    <property type="match status" value="1"/>
</dbReference>
<feature type="transmembrane region" description="Helical" evidence="8">
    <location>
        <begin position="144"/>
        <end position="160"/>
    </location>
</feature>
<evidence type="ECO:0000313" key="9">
    <source>
        <dbReference type="EMBL" id="OAD60232.1"/>
    </source>
</evidence>
<feature type="transmembrane region" description="Helical" evidence="8">
    <location>
        <begin position="203"/>
        <end position="222"/>
    </location>
</feature>
<evidence type="ECO:0000256" key="3">
    <source>
        <dbReference type="ARBA" id="ARBA00022692"/>
    </source>
</evidence>